<dbReference type="AlphaFoldDB" id="A0A433B9B5"/>
<dbReference type="Proteomes" id="UP000268093">
    <property type="component" value="Unassembled WGS sequence"/>
</dbReference>
<feature type="compositionally biased region" description="Low complexity" evidence="1">
    <location>
        <begin position="341"/>
        <end position="360"/>
    </location>
</feature>
<feature type="compositionally biased region" description="Pro residues" evidence="1">
    <location>
        <begin position="283"/>
        <end position="317"/>
    </location>
</feature>
<accession>A0A433B9B5</accession>
<feature type="domain" description="C2" evidence="2">
    <location>
        <begin position="1"/>
        <end position="105"/>
    </location>
</feature>
<gene>
    <name evidence="3" type="ORF">BC936DRAFT_139741</name>
</gene>
<feature type="region of interest" description="Disordered" evidence="1">
    <location>
        <begin position="162"/>
        <end position="461"/>
    </location>
</feature>
<evidence type="ECO:0000259" key="2">
    <source>
        <dbReference type="PROSITE" id="PS50004"/>
    </source>
</evidence>
<feature type="compositionally biased region" description="Pro residues" evidence="1">
    <location>
        <begin position="444"/>
        <end position="461"/>
    </location>
</feature>
<evidence type="ECO:0000313" key="4">
    <source>
        <dbReference type="Proteomes" id="UP000268093"/>
    </source>
</evidence>
<dbReference type="Gene3D" id="2.60.40.150">
    <property type="entry name" value="C2 domain"/>
    <property type="match status" value="1"/>
</dbReference>
<keyword evidence="4" id="KW-1185">Reference proteome</keyword>
<dbReference type="OrthoDB" id="270970at2759"/>
<reference evidence="3 4" key="1">
    <citation type="journal article" date="2018" name="New Phytol.">
        <title>Phylogenomics of Endogonaceae and evolution of mycorrhizas within Mucoromycota.</title>
        <authorList>
            <person name="Chang Y."/>
            <person name="Desiro A."/>
            <person name="Na H."/>
            <person name="Sandor L."/>
            <person name="Lipzen A."/>
            <person name="Clum A."/>
            <person name="Barry K."/>
            <person name="Grigoriev I.V."/>
            <person name="Martin F.M."/>
            <person name="Stajich J.E."/>
            <person name="Smith M.E."/>
            <person name="Bonito G."/>
            <person name="Spatafora J.W."/>
        </authorList>
    </citation>
    <scope>NUCLEOTIDE SEQUENCE [LARGE SCALE GENOMIC DNA]</scope>
    <source>
        <strain evidence="3 4">GMNB39</strain>
    </source>
</reference>
<evidence type="ECO:0000313" key="3">
    <source>
        <dbReference type="EMBL" id="RUP13536.1"/>
    </source>
</evidence>
<dbReference type="InterPro" id="IPR035892">
    <property type="entry name" value="C2_domain_sf"/>
</dbReference>
<proteinExistence type="predicted"/>
<dbReference type="SUPFAM" id="SSF49562">
    <property type="entry name" value="C2 domain (Calcium/lipid-binding domain, CaLB)"/>
    <property type="match status" value="1"/>
</dbReference>
<feature type="compositionally biased region" description="Low complexity" evidence="1">
    <location>
        <begin position="231"/>
        <end position="252"/>
    </location>
</feature>
<feature type="compositionally biased region" description="Pro residues" evidence="1">
    <location>
        <begin position="253"/>
        <end position="272"/>
    </location>
</feature>
<feature type="compositionally biased region" description="Low complexity" evidence="1">
    <location>
        <begin position="273"/>
        <end position="282"/>
    </location>
</feature>
<dbReference type="PANTHER" id="PTHR47052:SF3">
    <property type="entry name" value="INGRESSION PROTEIN 1"/>
    <property type="match status" value="1"/>
</dbReference>
<dbReference type="InterPro" id="IPR052981">
    <property type="entry name" value="Ingression_C2_domain"/>
</dbReference>
<protein>
    <recommendedName>
        <fullName evidence="2">C2 domain-containing protein</fullName>
    </recommendedName>
</protein>
<name>A0A433B9B5_9FUNG</name>
<feature type="compositionally biased region" description="Low complexity" evidence="1">
    <location>
        <begin position="387"/>
        <end position="405"/>
    </location>
</feature>
<comment type="caution">
    <text evidence="3">The sequence shown here is derived from an EMBL/GenBank/DDBJ whole genome shotgun (WGS) entry which is preliminary data.</text>
</comment>
<organism evidence="3 4">
    <name type="scientific">Jimgerdemannia flammicorona</name>
    <dbReference type="NCBI Taxonomy" id="994334"/>
    <lineage>
        <taxon>Eukaryota</taxon>
        <taxon>Fungi</taxon>
        <taxon>Fungi incertae sedis</taxon>
        <taxon>Mucoromycota</taxon>
        <taxon>Mucoromycotina</taxon>
        <taxon>Endogonomycetes</taxon>
        <taxon>Endogonales</taxon>
        <taxon>Endogonaceae</taxon>
        <taxon>Jimgerdemannia</taxon>
    </lineage>
</organism>
<dbReference type="PANTHER" id="PTHR47052">
    <property type="entry name" value="CONSERVED SERINE PROLINE-RICH PROTEIN (AFU_ORTHOLOGUE AFUA_2G01790)"/>
    <property type="match status" value="1"/>
</dbReference>
<feature type="compositionally biased region" description="Basic and acidic residues" evidence="1">
    <location>
        <begin position="167"/>
        <end position="183"/>
    </location>
</feature>
<dbReference type="PROSITE" id="PS50004">
    <property type="entry name" value="C2"/>
    <property type="match status" value="1"/>
</dbReference>
<feature type="non-terminal residue" evidence="3">
    <location>
        <position position="461"/>
    </location>
</feature>
<dbReference type="Pfam" id="PF00168">
    <property type="entry name" value="C2"/>
    <property type="match status" value="1"/>
</dbReference>
<dbReference type="SMART" id="SM00239">
    <property type="entry name" value="C2"/>
    <property type="match status" value="1"/>
</dbReference>
<dbReference type="EMBL" id="RBNI01015690">
    <property type="protein sequence ID" value="RUP13536.1"/>
    <property type="molecule type" value="Genomic_DNA"/>
</dbReference>
<evidence type="ECO:0000256" key="1">
    <source>
        <dbReference type="SAM" id="MobiDB-lite"/>
    </source>
</evidence>
<sequence length="461" mass="49091">MSKIVGELVVIALKGRNLPNREIIGKQDPFCVFRIGDSTQKTKTDYRGGQHPIWDFQVNLHVAEKKKTMLTQVFTEDQKKEDLIGEAEIDLTTVLKDGEQDGEWSSLGGAEYGVYQYYDVQWVKNLLLHFFTRIFRLVSASVQGQACRRDLSRTDFLCCGTRQAGNHSREGGEKNINRDDIVRDLTGGPGPGQAPGNQNAQQQIRKNSQPPQAYPNNRPSPAPSSQQALRPPSRQSSGSSLASSHSHHSAGYPPAPPGGYPPTPQGGYPPPASGGYSTAAPGGYPPATPQGYPPAQNPYPPAQNPYPPAQNPYPPSGRPAHTPIMSPPLQPQVYPPPHNAQPYRPQLSSSPSPQQGGYPPHTIGGALLDQSSHISGGYPPAPSSTISGGYPPAPSSAVSAAFGGAYPPLPSPNPVPQSVHPAPLLASAYNPNNPSPPVNYGFALPPPQAGAYPPPQQQQPG</sequence>
<dbReference type="InterPro" id="IPR000008">
    <property type="entry name" value="C2_dom"/>
</dbReference>
<feature type="compositionally biased region" description="Polar residues" evidence="1">
    <location>
        <begin position="204"/>
        <end position="228"/>
    </location>
</feature>
<feature type="compositionally biased region" description="Low complexity" evidence="1">
    <location>
        <begin position="194"/>
        <end position="203"/>
    </location>
</feature>
<feature type="compositionally biased region" description="Pro residues" evidence="1">
    <location>
        <begin position="325"/>
        <end position="339"/>
    </location>
</feature>